<feature type="transmembrane region" description="Helical" evidence="1">
    <location>
        <begin position="26"/>
        <end position="51"/>
    </location>
</feature>
<dbReference type="SUPFAM" id="SSF103473">
    <property type="entry name" value="MFS general substrate transporter"/>
    <property type="match status" value="1"/>
</dbReference>
<evidence type="ECO:0000256" key="2">
    <source>
        <dbReference type="SAM" id="SignalP"/>
    </source>
</evidence>
<evidence type="ECO:0000313" key="4">
    <source>
        <dbReference type="Proteomes" id="UP000663888"/>
    </source>
</evidence>
<dbReference type="InterPro" id="IPR036259">
    <property type="entry name" value="MFS_trans_sf"/>
</dbReference>
<protein>
    <recommendedName>
        <fullName evidence="5">Major facilitator superfamily (MFS) profile domain-containing protein</fullName>
    </recommendedName>
</protein>
<keyword evidence="1" id="KW-1133">Transmembrane helix</keyword>
<feature type="chain" id="PRO_5034848770" description="Major facilitator superfamily (MFS) profile domain-containing protein" evidence="2">
    <location>
        <begin position="17"/>
        <end position="133"/>
    </location>
</feature>
<comment type="caution">
    <text evidence="3">The sequence shown here is derived from an EMBL/GenBank/DDBJ whole genome shotgun (WGS) entry which is preliminary data.</text>
</comment>
<dbReference type="Proteomes" id="UP000663888">
    <property type="component" value="Unassembled WGS sequence"/>
</dbReference>
<dbReference type="EMBL" id="CAJMWX010001050">
    <property type="protein sequence ID" value="CAE6459212.1"/>
    <property type="molecule type" value="Genomic_DNA"/>
</dbReference>
<keyword evidence="2" id="KW-0732">Signal</keyword>
<sequence length="133" mass="13987">MAMQLVNVLMFPLGHAFTVAGGKNGAYLSVGSMLVVRCIGGMVFVCNMLVVARSAPCARSRGTVNALAQMVASASRAVAPAMATSTFAFSVKNDILGGNFIWLVLSFVTLLGVVATYQIPNDRPLDTESRLSN</sequence>
<keyword evidence="1" id="KW-0812">Transmembrane</keyword>
<feature type="transmembrane region" description="Helical" evidence="1">
    <location>
        <begin position="100"/>
        <end position="119"/>
    </location>
</feature>
<evidence type="ECO:0008006" key="5">
    <source>
        <dbReference type="Google" id="ProtNLM"/>
    </source>
</evidence>
<feature type="signal peptide" evidence="2">
    <location>
        <begin position="1"/>
        <end position="16"/>
    </location>
</feature>
<reference evidence="3" key="1">
    <citation type="submission" date="2021-01" db="EMBL/GenBank/DDBJ databases">
        <authorList>
            <person name="Kaushik A."/>
        </authorList>
    </citation>
    <scope>NUCLEOTIDE SEQUENCE</scope>
    <source>
        <strain evidence="3">AG4-R118</strain>
    </source>
</reference>
<organism evidence="3 4">
    <name type="scientific">Rhizoctonia solani</name>
    <dbReference type="NCBI Taxonomy" id="456999"/>
    <lineage>
        <taxon>Eukaryota</taxon>
        <taxon>Fungi</taxon>
        <taxon>Dikarya</taxon>
        <taxon>Basidiomycota</taxon>
        <taxon>Agaricomycotina</taxon>
        <taxon>Agaricomycetes</taxon>
        <taxon>Cantharellales</taxon>
        <taxon>Ceratobasidiaceae</taxon>
        <taxon>Rhizoctonia</taxon>
    </lineage>
</organism>
<accession>A0A8H3BL49</accession>
<proteinExistence type="predicted"/>
<gene>
    <name evidence="3" type="ORF">RDB_LOCUS84040</name>
</gene>
<keyword evidence="1" id="KW-0472">Membrane</keyword>
<dbReference type="AlphaFoldDB" id="A0A8H3BL49"/>
<evidence type="ECO:0000256" key="1">
    <source>
        <dbReference type="SAM" id="Phobius"/>
    </source>
</evidence>
<name>A0A8H3BL49_9AGAM</name>
<evidence type="ECO:0000313" key="3">
    <source>
        <dbReference type="EMBL" id="CAE6459212.1"/>
    </source>
</evidence>